<reference evidence="1 2" key="1">
    <citation type="submission" date="2014-03" db="EMBL/GenBank/DDBJ databases">
        <authorList>
            <person name="Urmite Genomes U."/>
        </authorList>
    </citation>
    <scope>NUCLEOTIDE SEQUENCE [LARGE SCALE GENOMIC DNA]</scope>
    <source>
        <strain evidence="1 2">Vm-5</strain>
    </source>
</reference>
<dbReference type="STRING" id="1462526.BN990_04151"/>
<organism evidence="1 2">
    <name type="scientific">Virgibacillus massiliensis</name>
    <dbReference type="NCBI Taxonomy" id="1462526"/>
    <lineage>
        <taxon>Bacteria</taxon>
        <taxon>Bacillati</taxon>
        <taxon>Bacillota</taxon>
        <taxon>Bacilli</taxon>
        <taxon>Bacillales</taxon>
        <taxon>Bacillaceae</taxon>
        <taxon>Virgibacillus</taxon>
    </lineage>
</organism>
<dbReference type="AlphaFoldDB" id="A0A024QGY6"/>
<gene>
    <name evidence="1" type="ORF">BN990_04151</name>
</gene>
<dbReference type="RefSeq" id="WP_038246591.1">
    <property type="nucleotide sequence ID" value="NZ_BNER01000008.1"/>
</dbReference>
<sequence>MNFEQIMMQQVQSNVDAPVNCRYCGDDVKKPRINSPQDWKKNLNWEIKYHCHTDCHQKHLWERK</sequence>
<dbReference type="Proteomes" id="UP000028875">
    <property type="component" value="Unassembled WGS sequence"/>
</dbReference>
<dbReference type="EMBL" id="CCDP010000003">
    <property type="protein sequence ID" value="CDQ41774.1"/>
    <property type="molecule type" value="Genomic_DNA"/>
</dbReference>
<evidence type="ECO:0000313" key="1">
    <source>
        <dbReference type="EMBL" id="CDQ41774.1"/>
    </source>
</evidence>
<evidence type="ECO:0000313" key="2">
    <source>
        <dbReference type="Proteomes" id="UP000028875"/>
    </source>
</evidence>
<protein>
    <submittedName>
        <fullName evidence="1">Uncharacterized protein</fullName>
    </submittedName>
</protein>
<keyword evidence="2" id="KW-1185">Reference proteome</keyword>
<accession>A0A024QGY6</accession>
<comment type="caution">
    <text evidence="1">The sequence shown here is derived from an EMBL/GenBank/DDBJ whole genome shotgun (WGS) entry which is preliminary data.</text>
</comment>
<name>A0A024QGY6_9BACI</name>
<reference evidence="2" key="2">
    <citation type="submission" date="2014-05" db="EMBL/GenBank/DDBJ databases">
        <title>Draft genome sequence of Virgibacillus massiliensis Vm-5.</title>
        <authorList>
            <person name="Khelaifia S."/>
            <person name="Croce O."/>
            <person name="Lagier J.C."/>
            <person name="Raoult D."/>
        </authorList>
    </citation>
    <scope>NUCLEOTIDE SEQUENCE [LARGE SCALE GENOMIC DNA]</scope>
    <source>
        <strain evidence="2">Vm-5</strain>
    </source>
</reference>
<proteinExistence type="predicted"/>